<gene>
    <name evidence="1" type="ORF">SCALOS_LOCUS597</name>
</gene>
<sequence length="188" mass="21535">MSNDKVDNTIRYCKICIKELEKSQQSPYPYTKSDGSIENLAQHLYDKHNITAKNYKDYLNSEKKDNETISPLEVLMNSIRILAASLQNKSDAALRKEIKEIVEVLKPVEEITRHICDAKYPTMNLVYPYIRILKNKYTPVAEKGKLVESWLDLIYKSSLESSDQIVDSDTSISNDDEADILSAGNRKQ</sequence>
<evidence type="ECO:0000313" key="2">
    <source>
        <dbReference type="Proteomes" id="UP000789860"/>
    </source>
</evidence>
<keyword evidence="2" id="KW-1185">Reference proteome</keyword>
<reference evidence="1" key="1">
    <citation type="submission" date="2021-06" db="EMBL/GenBank/DDBJ databases">
        <authorList>
            <person name="Kallberg Y."/>
            <person name="Tangrot J."/>
            <person name="Rosling A."/>
        </authorList>
    </citation>
    <scope>NUCLEOTIDE SEQUENCE</scope>
    <source>
        <strain evidence="1">AU212A</strain>
    </source>
</reference>
<protein>
    <submittedName>
        <fullName evidence="1">700_t:CDS:1</fullName>
    </submittedName>
</protein>
<evidence type="ECO:0000313" key="1">
    <source>
        <dbReference type="EMBL" id="CAG8440678.1"/>
    </source>
</evidence>
<accession>A0ACA9JXA1</accession>
<name>A0ACA9JXA1_9GLOM</name>
<organism evidence="1 2">
    <name type="scientific">Scutellospora calospora</name>
    <dbReference type="NCBI Taxonomy" id="85575"/>
    <lineage>
        <taxon>Eukaryota</taxon>
        <taxon>Fungi</taxon>
        <taxon>Fungi incertae sedis</taxon>
        <taxon>Mucoromycota</taxon>
        <taxon>Glomeromycotina</taxon>
        <taxon>Glomeromycetes</taxon>
        <taxon>Diversisporales</taxon>
        <taxon>Gigasporaceae</taxon>
        <taxon>Scutellospora</taxon>
    </lineage>
</organism>
<dbReference type="EMBL" id="CAJVPM010000297">
    <property type="protein sequence ID" value="CAG8440678.1"/>
    <property type="molecule type" value="Genomic_DNA"/>
</dbReference>
<comment type="caution">
    <text evidence="1">The sequence shown here is derived from an EMBL/GenBank/DDBJ whole genome shotgun (WGS) entry which is preliminary data.</text>
</comment>
<dbReference type="Proteomes" id="UP000789860">
    <property type="component" value="Unassembled WGS sequence"/>
</dbReference>
<proteinExistence type="predicted"/>